<evidence type="ECO:0000256" key="6">
    <source>
        <dbReference type="RuleBase" id="RU363032"/>
    </source>
</evidence>
<evidence type="ECO:0000256" key="3">
    <source>
        <dbReference type="ARBA" id="ARBA00022692"/>
    </source>
</evidence>
<evidence type="ECO:0000313" key="9">
    <source>
        <dbReference type="Proteomes" id="UP000066986"/>
    </source>
</evidence>
<evidence type="ECO:0000256" key="5">
    <source>
        <dbReference type="ARBA" id="ARBA00023136"/>
    </source>
</evidence>
<dbReference type="KEGG" id="avs:AWM76_01615"/>
<feature type="domain" description="ABC transmembrane type-1" evidence="7">
    <location>
        <begin position="16"/>
        <end position="195"/>
    </location>
</feature>
<reference evidence="8 9" key="1">
    <citation type="journal article" date="2016" name="Genome Announc.">
        <title>Complete Genome Sequences of Aerococcus christensenii CCUG 28831T, Aerococcus sanguinicola CCUG 43001T, Aerococcus urinae CCUG 36881T, Aerococcus urinaeequi CCUG 28094T, Aerococcus urinaehominis CCUG 42038 BT, and Aerococcus viridans CCUG 4311T.</title>
        <authorList>
            <person name="Carkaci D."/>
            <person name="Dargis R."/>
            <person name="Nielsen X.C."/>
            <person name="Skovgaard O."/>
            <person name="Fuursted K."/>
            <person name="Christensen J.J."/>
        </authorList>
    </citation>
    <scope>NUCLEOTIDE SEQUENCE [LARGE SCALE GENOMIC DNA]</scope>
    <source>
        <strain evidence="8 9">CCUG4311</strain>
    </source>
</reference>
<keyword evidence="3 6" id="KW-0812">Transmembrane</keyword>
<feature type="transmembrane region" description="Helical" evidence="6">
    <location>
        <begin position="77"/>
        <end position="94"/>
    </location>
</feature>
<dbReference type="FunFam" id="1.10.3720.10:FF:000001">
    <property type="entry name" value="Glycine betaine ABC transporter, permease"/>
    <property type="match status" value="1"/>
</dbReference>
<dbReference type="GeneID" id="32029605"/>
<dbReference type="Pfam" id="PF00528">
    <property type="entry name" value="BPD_transp_1"/>
    <property type="match status" value="1"/>
</dbReference>
<protein>
    <submittedName>
        <fullName evidence="8">Choline ABC transporter permease</fullName>
    </submittedName>
</protein>
<dbReference type="PANTHER" id="PTHR30177">
    <property type="entry name" value="GLYCINE BETAINE/L-PROLINE TRANSPORT SYSTEM PERMEASE PROTEIN PROW"/>
    <property type="match status" value="1"/>
</dbReference>
<keyword evidence="5 6" id="KW-0472">Membrane</keyword>
<comment type="subcellular location">
    <subcellularLocation>
        <location evidence="6">Cell membrane</location>
        <topology evidence="6">Multi-pass membrane protein</topology>
    </subcellularLocation>
    <subcellularLocation>
        <location evidence="1">Membrane</location>
        <topology evidence="1">Multi-pass membrane protein</topology>
    </subcellularLocation>
</comment>
<comment type="similarity">
    <text evidence="6">Belongs to the binding-protein-dependent transport system permease family.</text>
</comment>
<dbReference type="InterPro" id="IPR035906">
    <property type="entry name" value="MetI-like_sf"/>
</dbReference>
<dbReference type="InterPro" id="IPR051204">
    <property type="entry name" value="ABC_transp_perm/SBD"/>
</dbReference>
<dbReference type="InterPro" id="IPR000515">
    <property type="entry name" value="MetI-like"/>
</dbReference>
<dbReference type="SUPFAM" id="SSF161098">
    <property type="entry name" value="MetI-like"/>
    <property type="match status" value="1"/>
</dbReference>
<gene>
    <name evidence="8" type="ORF">AWM76_01615</name>
</gene>
<feature type="transmembrane region" description="Helical" evidence="6">
    <location>
        <begin position="20"/>
        <end position="41"/>
    </location>
</feature>
<evidence type="ECO:0000256" key="2">
    <source>
        <dbReference type="ARBA" id="ARBA00022448"/>
    </source>
</evidence>
<dbReference type="PANTHER" id="PTHR30177:SF28">
    <property type="entry name" value="CHOLINE TRANSPORT SYSTEM PERMEASE PROTEIN OPUBB"/>
    <property type="match status" value="1"/>
</dbReference>
<keyword evidence="4 6" id="KW-1133">Transmembrane helix</keyword>
<evidence type="ECO:0000256" key="4">
    <source>
        <dbReference type="ARBA" id="ARBA00022989"/>
    </source>
</evidence>
<dbReference type="RefSeq" id="WP_003142228.1">
    <property type="nucleotide sequence ID" value="NZ_CP014164.1"/>
</dbReference>
<evidence type="ECO:0000259" key="7">
    <source>
        <dbReference type="PROSITE" id="PS50928"/>
    </source>
</evidence>
<proteinExistence type="inferred from homology"/>
<dbReference type="Proteomes" id="UP000066986">
    <property type="component" value="Chromosome"/>
</dbReference>
<evidence type="ECO:0000256" key="1">
    <source>
        <dbReference type="ARBA" id="ARBA00004141"/>
    </source>
</evidence>
<dbReference type="CDD" id="cd06261">
    <property type="entry name" value="TM_PBP2"/>
    <property type="match status" value="1"/>
</dbReference>
<feature type="transmembrane region" description="Helical" evidence="6">
    <location>
        <begin position="48"/>
        <end position="71"/>
    </location>
</feature>
<dbReference type="EMBL" id="CP014164">
    <property type="protein sequence ID" value="AMC00365.1"/>
    <property type="molecule type" value="Genomic_DNA"/>
</dbReference>
<dbReference type="AlphaFoldDB" id="A0AAU8U3Z4"/>
<feature type="transmembrane region" description="Helical" evidence="6">
    <location>
        <begin position="176"/>
        <end position="195"/>
    </location>
</feature>
<sequence>MQEFIASQGSEVIRLLWEHIYMSLISLGLGVIVAVPLGILLSQVPKVANIVISIVSVLQTIPTLALLALMIPFLGVGKVPAIVALFIYSLLPILRNTYLGMSNVNPDLLDAAKGMGLKRMQIIRQVQLPLAVPVIMAGIRLSTVYVIAWTTLASYIGGGGLGDMIFNGLNLFRPDLILGGTIPVTILAVIVDLVMARIEEWVTPTTSSKKGDESLA</sequence>
<keyword evidence="2 6" id="KW-0813">Transport</keyword>
<organism evidence="8 9">
    <name type="scientific">Aerococcus viridans</name>
    <dbReference type="NCBI Taxonomy" id="1377"/>
    <lineage>
        <taxon>Bacteria</taxon>
        <taxon>Bacillati</taxon>
        <taxon>Bacillota</taxon>
        <taxon>Bacilli</taxon>
        <taxon>Lactobacillales</taxon>
        <taxon>Aerococcaceae</taxon>
        <taxon>Aerococcus</taxon>
    </lineage>
</organism>
<feature type="transmembrane region" description="Helical" evidence="6">
    <location>
        <begin position="128"/>
        <end position="156"/>
    </location>
</feature>
<dbReference type="GO" id="GO:0055085">
    <property type="term" value="P:transmembrane transport"/>
    <property type="evidence" value="ECO:0007669"/>
    <property type="project" value="InterPro"/>
</dbReference>
<dbReference type="GO" id="GO:0031460">
    <property type="term" value="P:glycine betaine transport"/>
    <property type="evidence" value="ECO:0007669"/>
    <property type="project" value="TreeGrafter"/>
</dbReference>
<reference evidence="9" key="2">
    <citation type="submission" date="2016-01" db="EMBL/GenBank/DDBJ databases">
        <title>Six Aerococcus type strain genome sequencing and assembly using PacBio and Illumina Hiseq.</title>
        <authorList>
            <person name="Carkaci D."/>
            <person name="Dargis R."/>
            <person name="Nielsen X.C."/>
            <person name="Skovgaard O."/>
            <person name="Fuursted K."/>
            <person name="Christensen J.J."/>
        </authorList>
    </citation>
    <scope>NUCLEOTIDE SEQUENCE [LARGE SCALE GENOMIC DNA]</scope>
    <source>
        <strain evidence="9">CCUG4311</strain>
    </source>
</reference>
<accession>A0AAU8U3Z4</accession>
<dbReference type="PROSITE" id="PS50928">
    <property type="entry name" value="ABC_TM1"/>
    <property type="match status" value="1"/>
</dbReference>
<name>A0AAU8U3Z4_9LACT</name>
<dbReference type="Gene3D" id="1.10.3720.10">
    <property type="entry name" value="MetI-like"/>
    <property type="match status" value="1"/>
</dbReference>
<evidence type="ECO:0000313" key="8">
    <source>
        <dbReference type="EMBL" id="AMC00365.1"/>
    </source>
</evidence>
<dbReference type="GO" id="GO:0005886">
    <property type="term" value="C:plasma membrane"/>
    <property type="evidence" value="ECO:0007669"/>
    <property type="project" value="UniProtKB-SubCell"/>
</dbReference>